<evidence type="ECO:0000256" key="5">
    <source>
        <dbReference type="PIRSR" id="PIRSR039102-1"/>
    </source>
</evidence>
<keyword evidence="6" id="KW-0460">Magnesium</keyword>
<dbReference type="Proteomes" id="UP000467240">
    <property type="component" value="Unassembled WGS sequence"/>
</dbReference>
<comment type="cofactor">
    <cofactor evidence="6">
        <name>Mg(2+)</name>
        <dbReference type="ChEBI" id="CHEBI:18420"/>
    </cofactor>
    <cofactor evidence="6">
        <name>Mn(2+)</name>
        <dbReference type="ChEBI" id="CHEBI:29035"/>
    </cofactor>
    <text evidence="6">Binds 2 magnesium or manganese ions per subunit.</text>
</comment>
<name>A0A7J5BS81_9MICO</name>
<dbReference type="RefSeq" id="WP_158041189.1">
    <property type="nucleotide sequence ID" value="NZ_JACCFV010000001.1"/>
</dbReference>
<sequence length="351" mass="36547">MSTSSLHVAILAGGISHERDVSLRSGRRVADALTRVGVEVEVIDPGADVISRLRASSPDVVWPVLHGASGEDGALYALLRAAHLPYVGSKPGAARFAWNKGTSKVLAKRAGLQTPDSIVLPNSIFKELGPETVIAGISDGLQFPAVVKPLEGGSAQGVSFVEALEDFPQALVTALTYGDTVLIERRIVGREVMVGVVDTGDGLRALPAVEVVPRSGVFDYAARYNAGETTYFAPARLDEATAARTAETALVAARTIGLRDLARVDMIIDEDDVPWFIEADSIPGLTETSLLPLGIEAAGLSLGEVYSAIARVAAERGSEAYGHASSGEAPAVAAPADAAERNADESVVDAD</sequence>
<evidence type="ECO:0000256" key="3">
    <source>
        <dbReference type="ARBA" id="ARBA00023316"/>
    </source>
</evidence>
<dbReference type="OrthoDB" id="9813261at2"/>
<evidence type="ECO:0000256" key="2">
    <source>
        <dbReference type="ARBA" id="ARBA00022598"/>
    </source>
</evidence>
<dbReference type="InterPro" id="IPR011095">
    <property type="entry name" value="Dala_Dala_lig_C"/>
</dbReference>
<dbReference type="Gene3D" id="3.30.470.20">
    <property type="entry name" value="ATP-grasp fold, B domain"/>
    <property type="match status" value="1"/>
</dbReference>
<dbReference type="PANTHER" id="PTHR23132">
    <property type="entry name" value="D-ALANINE--D-ALANINE LIGASE"/>
    <property type="match status" value="1"/>
</dbReference>
<feature type="domain" description="ATP-grasp" evidence="9">
    <location>
        <begin position="104"/>
        <end position="311"/>
    </location>
</feature>
<reference evidence="10 11" key="1">
    <citation type="submission" date="2019-09" db="EMBL/GenBank/DDBJ databases">
        <title>Phylogeny of genus Pseudoclavibacter and closely related genus.</title>
        <authorList>
            <person name="Li Y."/>
        </authorList>
    </citation>
    <scope>NUCLEOTIDE SEQUENCE [LARGE SCALE GENOMIC DNA]</scope>
    <source>
        <strain evidence="10 11">DSM 23821</strain>
    </source>
</reference>
<keyword evidence="3 4" id="KW-0961">Cell wall biogenesis/degradation</keyword>
<dbReference type="InterPro" id="IPR016185">
    <property type="entry name" value="PreATP-grasp_dom_sf"/>
</dbReference>
<dbReference type="UniPathway" id="UPA00219"/>
<feature type="region of interest" description="Disordered" evidence="8">
    <location>
        <begin position="320"/>
        <end position="351"/>
    </location>
</feature>
<keyword evidence="4" id="KW-0133">Cell shape</keyword>
<keyword evidence="2 4" id="KW-0436">Ligase</keyword>
<dbReference type="EC" id="6.3.2.4" evidence="4"/>
<gene>
    <name evidence="4" type="primary">ddl</name>
    <name evidence="10" type="ORF">F8O01_12280</name>
</gene>
<comment type="catalytic activity">
    <reaction evidence="4">
        <text>2 D-alanine + ATP = D-alanyl-D-alanine + ADP + phosphate + H(+)</text>
        <dbReference type="Rhea" id="RHEA:11224"/>
        <dbReference type="ChEBI" id="CHEBI:15378"/>
        <dbReference type="ChEBI" id="CHEBI:30616"/>
        <dbReference type="ChEBI" id="CHEBI:43474"/>
        <dbReference type="ChEBI" id="CHEBI:57416"/>
        <dbReference type="ChEBI" id="CHEBI:57822"/>
        <dbReference type="ChEBI" id="CHEBI:456216"/>
        <dbReference type="EC" id="6.3.2.4"/>
    </reaction>
</comment>
<keyword evidence="4" id="KW-0573">Peptidoglycan synthesis</keyword>
<evidence type="ECO:0000313" key="11">
    <source>
        <dbReference type="Proteomes" id="UP000467240"/>
    </source>
</evidence>
<dbReference type="NCBIfam" id="NF002378">
    <property type="entry name" value="PRK01372.1"/>
    <property type="match status" value="1"/>
</dbReference>
<feature type="binding site" evidence="6">
    <location>
        <position position="278"/>
    </location>
    <ligand>
        <name>Mg(2+)</name>
        <dbReference type="ChEBI" id="CHEBI:18420"/>
        <label>2</label>
    </ligand>
</feature>
<dbReference type="GO" id="GO:0008360">
    <property type="term" value="P:regulation of cell shape"/>
    <property type="evidence" value="ECO:0007669"/>
    <property type="project" value="UniProtKB-KW"/>
</dbReference>
<dbReference type="PANTHER" id="PTHR23132:SF23">
    <property type="entry name" value="D-ALANINE--D-ALANINE LIGASE B"/>
    <property type="match status" value="1"/>
</dbReference>
<keyword evidence="7" id="KW-0547">Nucleotide-binding</keyword>
<dbReference type="GO" id="GO:0005737">
    <property type="term" value="C:cytoplasm"/>
    <property type="evidence" value="ECO:0007669"/>
    <property type="project" value="UniProtKB-SubCell"/>
</dbReference>
<evidence type="ECO:0000259" key="9">
    <source>
        <dbReference type="PROSITE" id="PS50975"/>
    </source>
</evidence>
<comment type="function">
    <text evidence="4">Cell wall formation.</text>
</comment>
<dbReference type="InterPro" id="IPR011127">
    <property type="entry name" value="Dala_Dala_lig_N"/>
</dbReference>
<comment type="pathway">
    <text evidence="4">Cell wall biogenesis; peptidoglycan biosynthesis.</text>
</comment>
<keyword evidence="6" id="KW-0464">Manganese</keyword>
<dbReference type="PIRSF" id="PIRSF039102">
    <property type="entry name" value="Ddl/VanB"/>
    <property type="match status" value="1"/>
</dbReference>
<dbReference type="Gene3D" id="3.30.1490.20">
    <property type="entry name" value="ATP-grasp fold, A domain"/>
    <property type="match status" value="1"/>
</dbReference>
<comment type="caution">
    <text evidence="10">The sequence shown here is derived from an EMBL/GenBank/DDBJ whole genome shotgun (WGS) entry which is preliminary data.</text>
</comment>
<dbReference type="EMBL" id="WBJZ01000015">
    <property type="protein sequence ID" value="KAB1655392.1"/>
    <property type="molecule type" value="Genomic_DNA"/>
</dbReference>
<dbReference type="GO" id="GO:0005524">
    <property type="term" value="F:ATP binding"/>
    <property type="evidence" value="ECO:0007669"/>
    <property type="project" value="UniProtKB-UniRule"/>
</dbReference>
<feature type="active site" evidence="5">
    <location>
        <position position="289"/>
    </location>
</feature>
<dbReference type="SUPFAM" id="SSF56059">
    <property type="entry name" value="Glutathione synthetase ATP-binding domain-like"/>
    <property type="match status" value="1"/>
</dbReference>
<dbReference type="HAMAP" id="MF_00047">
    <property type="entry name" value="Dala_Dala_lig"/>
    <property type="match status" value="1"/>
</dbReference>
<dbReference type="InterPro" id="IPR005905">
    <property type="entry name" value="D_ala_D_ala"/>
</dbReference>
<accession>A0A7J5BS81</accession>
<dbReference type="PROSITE" id="PS50975">
    <property type="entry name" value="ATP_GRASP"/>
    <property type="match status" value="1"/>
</dbReference>
<evidence type="ECO:0000256" key="7">
    <source>
        <dbReference type="PROSITE-ProRule" id="PRU00409"/>
    </source>
</evidence>
<dbReference type="Gene3D" id="3.40.50.20">
    <property type="match status" value="1"/>
</dbReference>
<organism evidence="10 11">
    <name type="scientific">Pseudoclavibacter chungangensis</name>
    <dbReference type="NCBI Taxonomy" id="587635"/>
    <lineage>
        <taxon>Bacteria</taxon>
        <taxon>Bacillati</taxon>
        <taxon>Actinomycetota</taxon>
        <taxon>Actinomycetes</taxon>
        <taxon>Micrococcales</taxon>
        <taxon>Microbacteriaceae</taxon>
        <taxon>Pseudoclavibacter</taxon>
    </lineage>
</organism>
<proteinExistence type="inferred from homology"/>
<dbReference type="GO" id="GO:0071555">
    <property type="term" value="P:cell wall organization"/>
    <property type="evidence" value="ECO:0007669"/>
    <property type="project" value="UniProtKB-KW"/>
</dbReference>
<dbReference type="Pfam" id="PF07478">
    <property type="entry name" value="Dala_Dala_lig_C"/>
    <property type="match status" value="1"/>
</dbReference>
<keyword evidence="7" id="KW-0067">ATP-binding</keyword>
<evidence type="ECO:0000256" key="8">
    <source>
        <dbReference type="SAM" id="MobiDB-lite"/>
    </source>
</evidence>
<dbReference type="SUPFAM" id="SSF52440">
    <property type="entry name" value="PreATP-grasp domain"/>
    <property type="match status" value="1"/>
</dbReference>
<dbReference type="GO" id="GO:0046872">
    <property type="term" value="F:metal ion binding"/>
    <property type="evidence" value="ECO:0007669"/>
    <property type="project" value="UniProtKB-KW"/>
</dbReference>
<protein>
    <recommendedName>
        <fullName evidence="4">D-alanine--D-alanine ligase</fullName>
        <ecNumber evidence="4">6.3.2.4</ecNumber>
    </recommendedName>
    <alternativeName>
        <fullName evidence="4">D-Ala-D-Ala ligase</fullName>
    </alternativeName>
    <alternativeName>
        <fullName evidence="4">D-alanylalanine synthetase</fullName>
    </alternativeName>
</protein>
<comment type="subcellular location">
    <subcellularLocation>
        <location evidence="4">Cytoplasm</location>
    </subcellularLocation>
</comment>
<dbReference type="AlphaFoldDB" id="A0A7J5BS81"/>
<keyword evidence="11" id="KW-1185">Reference proteome</keyword>
<evidence type="ECO:0000256" key="4">
    <source>
        <dbReference type="HAMAP-Rule" id="MF_00047"/>
    </source>
</evidence>
<dbReference type="InterPro" id="IPR013815">
    <property type="entry name" value="ATP_grasp_subdomain_1"/>
</dbReference>
<dbReference type="GO" id="GO:0009252">
    <property type="term" value="P:peptidoglycan biosynthetic process"/>
    <property type="evidence" value="ECO:0007669"/>
    <property type="project" value="UniProtKB-UniRule"/>
</dbReference>
<evidence type="ECO:0000256" key="6">
    <source>
        <dbReference type="PIRSR" id="PIRSR039102-3"/>
    </source>
</evidence>
<dbReference type="GO" id="GO:0008716">
    <property type="term" value="F:D-alanine-D-alanine ligase activity"/>
    <property type="evidence" value="ECO:0007669"/>
    <property type="project" value="UniProtKB-UniRule"/>
</dbReference>
<evidence type="ECO:0000256" key="1">
    <source>
        <dbReference type="ARBA" id="ARBA00010871"/>
    </source>
</evidence>
<feature type="active site" evidence="5">
    <location>
        <position position="154"/>
    </location>
</feature>
<dbReference type="Pfam" id="PF01820">
    <property type="entry name" value="Dala_Dala_lig_N"/>
    <property type="match status" value="1"/>
</dbReference>
<feature type="binding site" evidence="6">
    <location>
        <position position="265"/>
    </location>
    <ligand>
        <name>Mg(2+)</name>
        <dbReference type="ChEBI" id="CHEBI:18420"/>
        <label>1</label>
    </ligand>
</feature>
<feature type="compositionally biased region" description="Low complexity" evidence="8">
    <location>
        <begin position="324"/>
        <end position="337"/>
    </location>
</feature>
<comment type="similarity">
    <text evidence="1 4">Belongs to the D-alanine--D-alanine ligase family.</text>
</comment>
<dbReference type="InterPro" id="IPR011761">
    <property type="entry name" value="ATP-grasp"/>
</dbReference>
<keyword evidence="6" id="KW-0479">Metal-binding</keyword>
<feature type="binding site" evidence="6">
    <location>
        <position position="278"/>
    </location>
    <ligand>
        <name>Mg(2+)</name>
        <dbReference type="ChEBI" id="CHEBI:18420"/>
        <label>1</label>
    </ligand>
</feature>
<feature type="active site" evidence="5">
    <location>
        <position position="18"/>
    </location>
</feature>
<evidence type="ECO:0000313" key="10">
    <source>
        <dbReference type="EMBL" id="KAB1655392.1"/>
    </source>
</evidence>
<keyword evidence="4" id="KW-0963">Cytoplasm</keyword>